<keyword evidence="4" id="KW-1185">Reference proteome</keyword>
<evidence type="ECO:0000313" key="4">
    <source>
        <dbReference type="Proteomes" id="UP000271241"/>
    </source>
</evidence>
<dbReference type="GO" id="GO:0051721">
    <property type="term" value="F:protein phosphatase 2A binding"/>
    <property type="evidence" value="ECO:0007669"/>
    <property type="project" value="TreeGrafter"/>
</dbReference>
<dbReference type="InterPro" id="IPR038511">
    <property type="entry name" value="TAP42/TAP46-like_sf"/>
</dbReference>
<dbReference type="EMBL" id="KZ993455">
    <property type="protein sequence ID" value="RKP04788.1"/>
    <property type="molecule type" value="Genomic_DNA"/>
</dbReference>
<dbReference type="OrthoDB" id="10261753at2759"/>
<dbReference type="GO" id="GO:0005829">
    <property type="term" value="C:cytosol"/>
    <property type="evidence" value="ECO:0007669"/>
    <property type="project" value="TreeGrafter"/>
</dbReference>
<name>A0A4P9XGR3_9FUNG</name>
<accession>A0A4P9XGR3</accession>
<dbReference type="Proteomes" id="UP000271241">
    <property type="component" value="Unassembled WGS sequence"/>
</dbReference>
<reference evidence="4" key="1">
    <citation type="journal article" date="2018" name="Nat. Microbiol.">
        <title>Leveraging single-cell genomics to expand the fungal tree of life.</title>
        <authorList>
            <person name="Ahrendt S.R."/>
            <person name="Quandt C.A."/>
            <person name="Ciobanu D."/>
            <person name="Clum A."/>
            <person name="Salamov A."/>
            <person name="Andreopoulos B."/>
            <person name="Cheng J.F."/>
            <person name="Woyke T."/>
            <person name="Pelin A."/>
            <person name="Henrissat B."/>
            <person name="Reynolds N.K."/>
            <person name="Benny G.L."/>
            <person name="Smith M.E."/>
            <person name="James T.Y."/>
            <person name="Grigoriev I.V."/>
        </authorList>
    </citation>
    <scope>NUCLEOTIDE SEQUENCE [LARGE SCALE GENOMIC DNA]</scope>
    <source>
        <strain evidence="4">RSA 1356</strain>
    </source>
</reference>
<dbReference type="Pfam" id="PF04177">
    <property type="entry name" value="TAP42"/>
    <property type="match status" value="1"/>
</dbReference>
<dbReference type="AlphaFoldDB" id="A0A4P9XGR3"/>
<proteinExistence type="predicted"/>
<evidence type="ECO:0000313" key="3">
    <source>
        <dbReference type="EMBL" id="RKP04788.1"/>
    </source>
</evidence>
<keyword evidence="1" id="KW-0175">Coiled coil</keyword>
<feature type="coiled-coil region" evidence="1">
    <location>
        <begin position="37"/>
        <end position="64"/>
    </location>
</feature>
<sequence length="231" mass="25861">MKGTLRSTLTTQDDATDRVLLDAAKRREEKIARYKREKAVQAQIEALQQQLERAQADGDVDADEVDRSLVLALLEQFTQRAAEHLQAIVQEQEMLAMMRQHRDRQAAASSSDGAHVDMRAPPLRATADGPLLSTQGKPMRPFVITSKREQLRQEVFRPGWRLPTMSIDEYLEQERARGNIIEGGGEASGKPAASEDEDDEAAADAATYKARAWDDFTDENPRGWGNRMNKG</sequence>
<evidence type="ECO:0000256" key="1">
    <source>
        <dbReference type="SAM" id="Coils"/>
    </source>
</evidence>
<dbReference type="GO" id="GO:0009966">
    <property type="term" value="P:regulation of signal transduction"/>
    <property type="evidence" value="ECO:0007669"/>
    <property type="project" value="InterPro"/>
</dbReference>
<gene>
    <name evidence="3" type="ORF">THASP1DRAFT_33406</name>
</gene>
<dbReference type="Gene3D" id="1.25.40.540">
    <property type="entry name" value="TAP42-like family"/>
    <property type="match status" value="1"/>
</dbReference>
<dbReference type="STRING" id="78915.A0A4P9XGR3"/>
<dbReference type="PANTHER" id="PTHR10933:SF9">
    <property type="entry name" value="IMMUNOGLOBULIN-BINDING PROTEIN 1"/>
    <property type="match status" value="1"/>
</dbReference>
<organism evidence="3 4">
    <name type="scientific">Thamnocephalis sphaerospora</name>
    <dbReference type="NCBI Taxonomy" id="78915"/>
    <lineage>
        <taxon>Eukaryota</taxon>
        <taxon>Fungi</taxon>
        <taxon>Fungi incertae sedis</taxon>
        <taxon>Zoopagomycota</taxon>
        <taxon>Zoopagomycotina</taxon>
        <taxon>Zoopagomycetes</taxon>
        <taxon>Zoopagales</taxon>
        <taxon>Sigmoideomycetaceae</taxon>
        <taxon>Thamnocephalis</taxon>
    </lineage>
</organism>
<protein>
    <submittedName>
        <fullName evidence="3">TAP42-like protein</fullName>
    </submittedName>
</protein>
<evidence type="ECO:0000256" key="2">
    <source>
        <dbReference type="SAM" id="MobiDB-lite"/>
    </source>
</evidence>
<feature type="region of interest" description="Disordered" evidence="2">
    <location>
        <begin position="179"/>
        <end position="231"/>
    </location>
</feature>
<dbReference type="GO" id="GO:0035303">
    <property type="term" value="P:regulation of dephosphorylation"/>
    <property type="evidence" value="ECO:0007669"/>
    <property type="project" value="TreeGrafter"/>
</dbReference>
<dbReference type="PANTHER" id="PTHR10933">
    <property type="entry name" value="IMMUNOGLOBULIN-BINDING PROTEIN 1"/>
    <property type="match status" value="1"/>
</dbReference>
<dbReference type="InterPro" id="IPR007304">
    <property type="entry name" value="TAP46-like"/>
</dbReference>